<evidence type="ECO:0000313" key="3">
    <source>
        <dbReference type="EMBL" id="MED5052213.1"/>
    </source>
</evidence>
<dbReference type="RefSeq" id="WP_328218421.1">
    <property type="nucleotide sequence ID" value="NZ_JARTLI010000017.1"/>
</dbReference>
<sequence length="283" mass="31796">MRKKICFTLMAIFISASGCSQSNNSHESEQMHHGDQQQGVAHNEMHEHMSKENHEATQMVWKFAEKPLKSNEQAHLTIQIQDQQGNPVQDFEIQHEKQMHLIIVSSDLSYFDHLHPKYKGNGLFTTAVTFPSGGEYQLYADYVPKGGDPTVKNDDVVVQGEKAKAVPLQPDEHLTKVAEGKEITLSFDKLVAGQEATLTFRLKDEKSGKPVYLQPYLGAMGHVVIIRKGSYDYLHAHPIDEQAEGSEASFMVQFPKDGIYQVWAQFQHEGKVITVPFTVSVSS</sequence>
<evidence type="ECO:0000256" key="2">
    <source>
        <dbReference type="SAM" id="SignalP"/>
    </source>
</evidence>
<organism evidence="3 4">
    <name type="scientific">Anoxybacteroides rupiense</name>
    <dbReference type="NCBI Taxonomy" id="311460"/>
    <lineage>
        <taxon>Bacteria</taxon>
        <taxon>Bacillati</taxon>
        <taxon>Bacillota</taxon>
        <taxon>Bacilli</taxon>
        <taxon>Bacillales</taxon>
        <taxon>Anoxybacillaceae</taxon>
        <taxon>Anoxybacteroides</taxon>
    </lineage>
</organism>
<evidence type="ECO:0008006" key="5">
    <source>
        <dbReference type="Google" id="ProtNLM"/>
    </source>
</evidence>
<protein>
    <recommendedName>
        <fullName evidence="5">Secreted protein</fullName>
    </recommendedName>
</protein>
<dbReference type="AlphaFoldDB" id="A0ABD5IWI1"/>
<keyword evidence="2" id="KW-0732">Signal</keyword>
<evidence type="ECO:0000313" key="4">
    <source>
        <dbReference type="Proteomes" id="UP001339962"/>
    </source>
</evidence>
<evidence type="ECO:0000256" key="1">
    <source>
        <dbReference type="SAM" id="MobiDB-lite"/>
    </source>
</evidence>
<dbReference type="Proteomes" id="UP001339962">
    <property type="component" value="Unassembled WGS sequence"/>
</dbReference>
<feature type="region of interest" description="Disordered" evidence="1">
    <location>
        <begin position="19"/>
        <end position="41"/>
    </location>
</feature>
<feature type="signal peptide" evidence="2">
    <location>
        <begin position="1"/>
        <end position="22"/>
    </location>
</feature>
<dbReference type="EMBL" id="JARTLI010000017">
    <property type="protein sequence ID" value="MED5052213.1"/>
    <property type="molecule type" value="Genomic_DNA"/>
</dbReference>
<gene>
    <name evidence="3" type="ORF">P9850_10150</name>
</gene>
<accession>A0ABD5IWI1</accession>
<proteinExistence type="predicted"/>
<feature type="chain" id="PRO_5044765714" description="Secreted protein" evidence="2">
    <location>
        <begin position="23"/>
        <end position="283"/>
    </location>
</feature>
<reference evidence="3 4" key="1">
    <citation type="submission" date="2023-03" db="EMBL/GenBank/DDBJ databases">
        <title>Bacillus Genome Sequencing.</title>
        <authorList>
            <person name="Dunlap C."/>
        </authorList>
    </citation>
    <scope>NUCLEOTIDE SEQUENCE [LARGE SCALE GENOMIC DNA]</scope>
    <source>
        <strain evidence="3 4">NRS-38</strain>
    </source>
</reference>
<dbReference type="PROSITE" id="PS51257">
    <property type="entry name" value="PROKAR_LIPOPROTEIN"/>
    <property type="match status" value="1"/>
</dbReference>
<feature type="compositionally biased region" description="Basic and acidic residues" evidence="1">
    <location>
        <begin position="26"/>
        <end position="35"/>
    </location>
</feature>
<name>A0ABD5IWI1_9BACL</name>
<comment type="caution">
    <text evidence="3">The sequence shown here is derived from an EMBL/GenBank/DDBJ whole genome shotgun (WGS) entry which is preliminary data.</text>
</comment>